<dbReference type="RefSeq" id="WP_281382117.1">
    <property type="nucleotide sequence ID" value="NZ_JACCBA010000001.1"/>
</dbReference>
<evidence type="ECO:0000313" key="2">
    <source>
        <dbReference type="Proteomes" id="UP000529783"/>
    </source>
</evidence>
<keyword evidence="2" id="KW-1185">Reference proteome</keyword>
<evidence type="ECO:0000313" key="1">
    <source>
        <dbReference type="EMBL" id="NYD48290.1"/>
    </source>
</evidence>
<dbReference type="EMBL" id="JACCBA010000001">
    <property type="protein sequence ID" value="NYD48290.1"/>
    <property type="molecule type" value="Genomic_DNA"/>
</dbReference>
<accession>A0A7Y9EJD0</accession>
<proteinExistence type="predicted"/>
<gene>
    <name evidence="1" type="ORF">BJY14_004273</name>
</gene>
<organism evidence="1 2">
    <name type="scientific">Actinomadura luteofluorescens</name>
    <dbReference type="NCBI Taxonomy" id="46163"/>
    <lineage>
        <taxon>Bacteria</taxon>
        <taxon>Bacillati</taxon>
        <taxon>Actinomycetota</taxon>
        <taxon>Actinomycetes</taxon>
        <taxon>Streptosporangiales</taxon>
        <taxon>Thermomonosporaceae</taxon>
        <taxon>Actinomadura</taxon>
    </lineage>
</organism>
<sequence>MDAGDAPGRDDTLVEQSAPYARALLDTGRYPMFEWLWKVT</sequence>
<comment type="caution">
    <text evidence="1">The sequence shown here is derived from an EMBL/GenBank/DDBJ whole genome shotgun (WGS) entry which is preliminary data.</text>
</comment>
<dbReference type="Proteomes" id="UP000529783">
    <property type="component" value="Unassembled WGS sequence"/>
</dbReference>
<protein>
    <submittedName>
        <fullName evidence="1">Uncharacterized protein</fullName>
    </submittedName>
</protein>
<reference evidence="1 2" key="1">
    <citation type="submission" date="2020-07" db="EMBL/GenBank/DDBJ databases">
        <title>Sequencing the genomes of 1000 actinobacteria strains.</title>
        <authorList>
            <person name="Klenk H.-P."/>
        </authorList>
    </citation>
    <scope>NUCLEOTIDE SEQUENCE [LARGE SCALE GENOMIC DNA]</scope>
    <source>
        <strain evidence="1 2">DSM 40398</strain>
    </source>
</reference>
<name>A0A7Y9EJD0_9ACTN</name>
<dbReference type="AlphaFoldDB" id="A0A7Y9EJD0"/>